<feature type="domain" description="RRM" evidence="8">
    <location>
        <begin position="355"/>
        <end position="436"/>
    </location>
</feature>
<dbReference type="Pfam" id="PF00076">
    <property type="entry name" value="RRM_1"/>
    <property type="match status" value="2"/>
</dbReference>
<dbReference type="InterPro" id="IPR050374">
    <property type="entry name" value="RRT5_SRSF_SR"/>
</dbReference>
<dbReference type="InterPro" id="IPR012677">
    <property type="entry name" value="Nucleotide-bd_a/b_plait_sf"/>
</dbReference>
<dbReference type="InterPro" id="IPR000504">
    <property type="entry name" value="RRM_dom"/>
</dbReference>
<proteinExistence type="predicted"/>
<evidence type="ECO:0000256" key="2">
    <source>
        <dbReference type="ARBA" id="ARBA00022664"/>
    </source>
</evidence>
<protein>
    <recommendedName>
        <fullName evidence="8">RRM domain-containing protein</fullName>
    </recommendedName>
</protein>
<dbReference type="PANTHER" id="PTHR23003:SF62">
    <property type="entry name" value="SERINE_ARGININE (SR)-TYPE SHUTTLING MRNA BINDING PROTEIN NPL3"/>
    <property type="match status" value="1"/>
</dbReference>
<dbReference type="Proteomes" id="UP001498771">
    <property type="component" value="Unassembled WGS sequence"/>
</dbReference>
<accession>A0ABR1FCH8</accession>
<evidence type="ECO:0000313" key="10">
    <source>
        <dbReference type="Proteomes" id="UP001498771"/>
    </source>
</evidence>
<feature type="compositionally biased region" description="Low complexity" evidence="7">
    <location>
        <begin position="63"/>
        <end position="74"/>
    </location>
</feature>
<feature type="compositionally biased region" description="Polar residues" evidence="7">
    <location>
        <begin position="507"/>
        <end position="523"/>
    </location>
</feature>
<evidence type="ECO:0000256" key="4">
    <source>
        <dbReference type="ARBA" id="ARBA00022884"/>
    </source>
</evidence>
<feature type="region of interest" description="Disordered" evidence="7">
    <location>
        <begin position="500"/>
        <end position="523"/>
    </location>
</feature>
<feature type="compositionally biased region" description="Polar residues" evidence="7">
    <location>
        <begin position="33"/>
        <end position="58"/>
    </location>
</feature>
<feature type="region of interest" description="Disordered" evidence="7">
    <location>
        <begin position="1"/>
        <end position="171"/>
    </location>
</feature>
<evidence type="ECO:0000256" key="7">
    <source>
        <dbReference type="SAM" id="MobiDB-lite"/>
    </source>
</evidence>
<feature type="compositionally biased region" description="Low complexity" evidence="7">
    <location>
        <begin position="471"/>
        <end position="483"/>
    </location>
</feature>
<evidence type="ECO:0000256" key="1">
    <source>
        <dbReference type="ARBA" id="ARBA00004123"/>
    </source>
</evidence>
<evidence type="ECO:0000256" key="5">
    <source>
        <dbReference type="ARBA" id="ARBA00023242"/>
    </source>
</evidence>
<comment type="subcellular location">
    <subcellularLocation>
        <location evidence="1">Nucleus</location>
    </subcellularLocation>
</comment>
<dbReference type="EMBL" id="JBBJBU010000001">
    <property type="protein sequence ID" value="KAK7207535.1"/>
    <property type="molecule type" value="Genomic_DNA"/>
</dbReference>
<evidence type="ECO:0000313" key="9">
    <source>
        <dbReference type="EMBL" id="KAK7207535.1"/>
    </source>
</evidence>
<reference evidence="9 10" key="1">
    <citation type="submission" date="2024-03" db="EMBL/GenBank/DDBJ databases">
        <title>Genome-scale model development and genomic sequencing of the oleaginous clade Lipomyces.</title>
        <authorList>
            <consortium name="Lawrence Berkeley National Laboratory"/>
            <person name="Czajka J.J."/>
            <person name="Han Y."/>
            <person name="Kim J."/>
            <person name="Mondo S.J."/>
            <person name="Hofstad B.A."/>
            <person name="Robles A."/>
            <person name="Haridas S."/>
            <person name="Riley R."/>
            <person name="LaButti K."/>
            <person name="Pangilinan J."/>
            <person name="Andreopoulos W."/>
            <person name="Lipzen A."/>
            <person name="Yan J."/>
            <person name="Wang M."/>
            <person name="Ng V."/>
            <person name="Grigoriev I.V."/>
            <person name="Spatafora J.W."/>
            <person name="Magnuson J.K."/>
            <person name="Baker S.E."/>
            <person name="Pomraning K.R."/>
        </authorList>
    </citation>
    <scope>NUCLEOTIDE SEQUENCE [LARGE SCALE GENOMIC DNA]</scope>
    <source>
        <strain evidence="9 10">Phaff 52-87</strain>
    </source>
</reference>
<dbReference type="GeneID" id="90037013"/>
<keyword evidence="4 6" id="KW-0694">RNA-binding</keyword>
<dbReference type="InterPro" id="IPR035979">
    <property type="entry name" value="RBD_domain_sf"/>
</dbReference>
<keyword evidence="10" id="KW-1185">Reference proteome</keyword>
<dbReference type="PANTHER" id="PTHR23003">
    <property type="entry name" value="RNA RECOGNITION MOTIF RRM DOMAIN CONTAINING PROTEIN"/>
    <property type="match status" value="1"/>
</dbReference>
<keyword evidence="3" id="KW-0677">Repeat</keyword>
<feature type="compositionally biased region" description="Polar residues" evidence="7">
    <location>
        <begin position="151"/>
        <end position="162"/>
    </location>
</feature>
<evidence type="ECO:0000256" key="3">
    <source>
        <dbReference type="ARBA" id="ARBA00022737"/>
    </source>
</evidence>
<feature type="compositionally biased region" description="Polar residues" evidence="7">
    <location>
        <begin position="11"/>
        <end position="20"/>
    </location>
</feature>
<feature type="domain" description="RRM" evidence="8">
    <location>
        <begin position="189"/>
        <end position="267"/>
    </location>
</feature>
<feature type="region of interest" description="Disordered" evidence="7">
    <location>
        <begin position="452"/>
        <end position="485"/>
    </location>
</feature>
<organism evidence="9 10">
    <name type="scientific">Myxozyma melibiosi</name>
    <dbReference type="NCBI Taxonomy" id="54550"/>
    <lineage>
        <taxon>Eukaryota</taxon>
        <taxon>Fungi</taxon>
        <taxon>Dikarya</taxon>
        <taxon>Ascomycota</taxon>
        <taxon>Saccharomycotina</taxon>
        <taxon>Lipomycetes</taxon>
        <taxon>Lipomycetales</taxon>
        <taxon>Lipomycetaceae</taxon>
        <taxon>Myxozyma</taxon>
    </lineage>
</organism>
<evidence type="ECO:0000256" key="6">
    <source>
        <dbReference type="PROSITE-ProRule" id="PRU00176"/>
    </source>
</evidence>
<keyword evidence="2" id="KW-0507">mRNA processing</keyword>
<keyword evidence="5" id="KW-0539">Nucleus</keyword>
<feature type="compositionally biased region" description="Basic and acidic residues" evidence="7">
    <location>
        <begin position="123"/>
        <end position="135"/>
    </location>
</feature>
<dbReference type="SUPFAM" id="SSF54928">
    <property type="entry name" value="RNA-binding domain, RBD"/>
    <property type="match status" value="2"/>
</dbReference>
<feature type="compositionally biased region" description="Polar residues" evidence="7">
    <location>
        <begin position="86"/>
        <end position="121"/>
    </location>
</feature>
<dbReference type="RefSeq" id="XP_064770568.1">
    <property type="nucleotide sequence ID" value="XM_064911501.1"/>
</dbReference>
<comment type="caution">
    <text evidence="9">The sequence shown here is derived from an EMBL/GenBank/DDBJ whole genome shotgun (WGS) entry which is preliminary data.</text>
</comment>
<gene>
    <name evidence="9" type="ORF">BZA70DRAFT_271566</name>
</gene>
<sequence length="710" mass="79577">MDQPMFMSDPTDYQSSSLDQSVAILHPRRSKTEIVSQFHQPSELSSSPPMSTALGNSNDNERVPPMSLSSMSDVSRSRMETDDTDMSTASAPVAYGSNSALSTPVSKRSVNFSSTPATTPYRSAERSREEAHASEIEFSSPDQEDCGKIQTGASDFTEQNTEIESRRSENTAQDDSMVIIVDEKPHPSACIFVASLSSSHTLEDLKVAVSTVFTKWNPVDITVHRDSSDRPYAFVQLRSFEDARDALESRRGVIILDRPIRCEFARVNRSVFLASSKRIIDNDEAEAIFSKYGQLELLIVANVPYGRGILSGWCAKFEYREDAINAYFDLRIEKDLIIFYVQNPDPNIPASAENPAISIRNLDPKQVTVEMLENKFRPYGRVMDVQLLSRTSSTDPNEPLSAFVRFENIDEARRAIVEENKTLFLGRRIYLSYDNHLAVPTMVRLAPAPKYSESSMSWPEQDAASERDSNDAYGNDNAANAFASRYHDPRARRVISSPTFKGANGVRRNSNGYSQEKQLQQKQMRGRKAVLGDFTESFNNEASPQSYDDMDQSQHYMDGSVLYGNSYYPPVVGNRMVGPEYYQMQHPMFMMPPMQAPVHSQAEPPNYPAYMDNNGAPMPYPYMPYQMPYPYYPPQQQHTDVNGAMNTAAKANEGGYTDNASAPAPPSGMAMIPPYDYNGQMLYAMPYQMPHPYMYANMVQPMAGEGEATN</sequence>
<dbReference type="Gene3D" id="3.30.70.330">
    <property type="match status" value="2"/>
</dbReference>
<evidence type="ECO:0000259" key="8">
    <source>
        <dbReference type="PROSITE" id="PS50102"/>
    </source>
</evidence>
<dbReference type="PROSITE" id="PS50102">
    <property type="entry name" value="RRM"/>
    <property type="match status" value="2"/>
</dbReference>
<dbReference type="SMART" id="SM00360">
    <property type="entry name" value="RRM"/>
    <property type="match status" value="2"/>
</dbReference>
<dbReference type="CDD" id="cd00590">
    <property type="entry name" value="RRM_SF"/>
    <property type="match status" value="1"/>
</dbReference>
<name>A0ABR1FCH8_9ASCO</name>